<dbReference type="Proteomes" id="UP000824250">
    <property type="component" value="Unassembled WGS sequence"/>
</dbReference>
<sequence>MIFDTHAHYDDEAFDGDREEILSGLREHGIGTVVNIGASLSSCGTTLALAKRYPFLYAAVGIHPNETGELTEKDMDWLKQIAGEEKVVAIGEIGLDYHWDEPEREIQKKWFVRQLEIAGETGLPVVIHSREAAKDTLDIMKAEQSRISGGVIHCFSYGVEMAREYLDMGYYLGIGGVLTFQNAKKLKEVAEYAPLSRLVLETDSPYLSPVPERGKRNSSLKLPYVVKALAEIKDVSEEEVIRQTAENAVRLYRLEGKESGWQNPGLPRILPVGAGFELCRKTGSREDYGEKTGKSKTDH</sequence>
<dbReference type="Pfam" id="PF01026">
    <property type="entry name" value="TatD_DNase"/>
    <property type="match status" value="1"/>
</dbReference>
<feature type="binding site" evidence="3">
    <location>
        <position position="153"/>
    </location>
    <ligand>
        <name>a divalent metal cation</name>
        <dbReference type="ChEBI" id="CHEBI:60240"/>
        <label>2</label>
    </ligand>
</feature>
<evidence type="ECO:0000256" key="2">
    <source>
        <dbReference type="ARBA" id="ARBA00022801"/>
    </source>
</evidence>
<dbReference type="InterPro" id="IPR015991">
    <property type="entry name" value="TatD/YcfH-like"/>
</dbReference>
<dbReference type="GO" id="GO:0005829">
    <property type="term" value="C:cytosol"/>
    <property type="evidence" value="ECO:0007669"/>
    <property type="project" value="TreeGrafter"/>
</dbReference>
<reference evidence="4" key="1">
    <citation type="submission" date="2020-10" db="EMBL/GenBank/DDBJ databases">
        <authorList>
            <person name="Gilroy R."/>
        </authorList>
    </citation>
    <scope>NUCLEOTIDE SEQUENCE</scope>
    <source>
        <strain evidence="4">CHK180-2868</strain>
    </source>
</reference>
<dbReference type="PANTHER" id="PTHR46124">
    <property type="entry name" value="D-AMINOACYL-TRNA DEACYLASE"/>
    <property type="match status" value="1"/>
</dbReference>
<name>A0A9D1A585_9FIRM</name>
<keyword evidence="1 3" id="KW-0479">Metal-binding</keyword>
<feature type="binding site" evidence="3">
    <location>
        <position position="6"/>
    </location>
    <ligand>
        <name>a divalent metal cation</name>
        <dbReference type="ChEBI" id="CHEBI:60240"/>
        <label>1</label>
    </ligand>
</feature>
<dbReference type="PANTHER" id="PTHR46124:SF2">
    <property type="entry name" value="D-AMINOACYL-TRNA DEACYLASE"/>
    <property type="match status" value="1"/>
</dbReference>
<dbReference type="InterPro" id="IPR001130">
    <property type="entry name" value="TatD-like"/>
</dbReference>
<dbReference type="AlphaFoldDB" id="A0A9D1A585"/>
<dbReference type="InterPro" id="IPR032466">
    <property type="entry name" value="Metal_Hydrolase"/>
</dbReference>
<dbReference type="EMBL" id="DVGC01000058">
    <property type="protein sequence ID" value="HIR06274.1"/>
    <property type="molecule type" value="Genomic_DNA"/>
</dbReference>
<feature type="binding site" evidence="3">
    <location>
        <position position="128"/>
    </location>
    <ligand>
        <name>a divalent metal cation</name>
        <dbReference type="ChEBI" id="CHEBI:60240"/>
        <label>2</label>
    </ligand>
</feature>
<dbReference type="Gene3D" id="3.20.20.140">
    <property type="entry name" value="Metal-dependent hydrolases"/>
    <property type="match status" value="1"/>
</dbReference>
<dbReference type="NCBIfam" id="TIGR00010">
    <property type="entry name" value="YchF/TatD family DNA exonuclease"/>
    <property type="match status" value="1"/>
</dbReference>
<dbReference type="FunFam" id="3.20.20.140:FF:000005">
    <property type="entry name" value="TatD family hydrolase"/>
    <property type="match status" value="1"/>
</dbReference>
<keyword evidence="2 4" id="KW-0378">Hydrolase</keyword>
<feature type="binding site" evidence="3">
    <location>
        <position position="203"/>
    </location>
    <ligand>
        <name>a divalent metal cation</name>
        <dbReference type="ChEBI" id="CHEBI:60240"/>
        <label>1</label>
    </ligand>
</feature>
<dbReference type="GO" id="GO:0016788">
    <property type="term" value="F:hydrolase activity, acting on ester bonds"/>
    <property type="evidence" value="ECO:0007669"/>
    <property type="project" value="InterPro"/>
</dbReference>
<evidence type="ECO:0000256" key="3">
    <source>
        <dbReference type="PIRSR" id="PIRSR005902-1"/>
    </source>
</evidence>
<feature type="binding site" evidence="3">
    <location>
        <position position="92"/>
    </location>
    <ligand>
        <name>a divalent metal cation</name>
        <dbReference type="ChEBI" id="CHEBI:60240"/>
        <label>1</label>
    </ligand>
</feature>
<proteinExistence type="predicted"/>
<comment type="caution">
    <text evidence="4">The sequence shown here is derived from an EMBL/GenBank/DDBJ whole genome shotgun (WGS) entry which is preliminary data.</text>
</comment>
<accession>A0A9D1A585</accession>
<dbReference type="GO" id="GO:0046872">
    <property type="term" value="F:metal ion binding"/>
    <property type="evidence" value="ECO:0007669"/>
    <property type="project" value="UniProtKB-KW"/>
</dbReference>
<feature type="binding site" evidence="3">
    <location>
        <position position="8"/>
    </location>
    <ligand>
        <name>a divalent metal cation</name>
        <dbReference type="ChEBI" id="CHEBI:60240"/>
        <label>1</label>
    </ligand>
</feature>
<protein>
    <submittedName>
        <fullName evidence="4">TatD family hydrolase</fullName>
    </submittedName>
</protein>
<dbReference type="SUPFAM" id="SSF51556">
    <property type="entry name" value="Metallo-dependent hydrolases"/>
    <property type="match status" value="1"/>
</dbReference>
<dbReference type="GO" id="GO:0004536">
    <property type="term" value="F:DNA nuclease activity"/>
    <property type="evidence" value="ECO:0007669"/>
    <property type="project" value="InterPro"/>
</dbReference>
<organism evidence="4 5">
    <name type="scientific">Candidatus Copromonas faecavium</name>
    <name type="common">nom. illeg.</name>
    <dbReference type="NCBI Taxonomy" id="2840740"/>
    <lineage>
        <taxon>Bacteria</taxon>
        <taxon>Bacillati</taxon>
        <taxon>Bacillota</taxon>
        <taxon>Clostridia</taxon>
        <taxon>Lachnospirales</taxon>
        <taxon>Lachnospiraceae</taxon>
        <taxon>Candidatus Copromonas (nom. illeg.)</taxon>
    </lineage>
</organism>
<dbReference type="CDD" id="cd01310">
    <property type="entry name" value="TatD_DNAse"/>
    <property type="match status" value="1"/>
</dbReference>
<evidence type="ECO:0000313" key="4">
    <source>
        <dbReference type="EMBL" id="HIR06274.1"/>
    </source>
</evidence>
<gene>
    <name evidence="4" type="ORF">IAB28_09985</name>
</gene>
<reference evidence="4" key="2">
    <citation type="journal article" date="2021" name="PeerJ">
        <title>Extensive microbial diversity within the chicken gut microbiome revealed by metagenomics and culture.</title>
        <authorList>
            <person name="Gilroy R."/>
            <person name="Ravi A."/>
            <person name="Getino M."/>
            <person name="Pursley I."/>
            <person name="Horton D.L."/>
            <person name="Alikhan N.F."/>
            <person name="Baker D."/>
            <person name="Gharbi K."/>
            <person name="Hall N."/>
            <person name="Watson M."/>
            <person name="Adriaenssens E.M."/>
            <person name="Foster-Nyarko E."/>
            <person name="Jarju S."/>
            <person name="Secka A."/>
            <person name="Antonio M."/>
            <person name="Oren A."/>
            <person name="Chaudhuri R.R."/>
            <person name="La Ragione R."/>
            <person name="Hildebrand F."/>
            <person name="Pallen M.J."/>
        </authorList>
    </citation>
    <scope>NUCLEOTIDE SEQUENCE</scope>
    <source>
        <strain evidence="4">CHK180-2868</strain>
    </source>
</reference>
<dbReference type="PIRSF" id="PIRSF005902">
    <property type="entry name" value="DNase_TatD"/>
    <property type="match status" value="1"/>
</dbReference>
<evidence type="ECO:0000256" key="1">
    <source>
        <dbReference type="ARBA" id="ARBA00022723"/>
    </source>
</evidence>
<evidence type="ECO:0000313" key="5">
    <source>
        <dbReference type="Proteomes" id="UP000824250"/>
    </source>
</evidence>